<name>A0A0F9RAW4_9ZZZZ</name>
<sequence>MHIEGIITRTDNCVDNIHHTPSITVEIMGHDGPIWVDREVFPDLHLLLPDAYVRIEAEQRNQRLYATRAEMVPYDTMVGRGTKVELSRATEIAEELHRAGYRVLVHPVRAEPWHHKHWWGLRQGTLQEKRAWLHVGNNRSEVFAGPGVPMRNGPTADMVQYLLHNYPPISTDAFLHQGTLAIQHERDYVEQAQRPSWHTRKTT</sequence>
<proteinExistence type="predicted"/>
<comment type="caution">
    <text evidence="1">The sequence shown here is derived from an EMBL/GenBank/DDBJ whole genome shotgun (WGS) entry which is preliminary data.</text>
</comment>
<gene>
    <name evidence="1" type="ORF">LCGC14_0916460</name>
</gene>
<reference evidence="1" key="1">
    <citation type="journal article" date="2015" name="Nature">
        <title>Complex archaea that bridge the gap between prokaryotes and eukaryotes.</title>
        <authorList>
            <person name="Spang A."/>
            <person name="Saw J.H."/>
            <person name="Jorgensen S.L."/>
            <person name="Zaremba-Niedzwiedzka K."/>
            <person name="Martijn J."/>
            <person name="Lind A.E."/>
            <person name="van Eijk R."/>
            <person name="Schleper C."/>
            <person name="Guy L."/>
            <person name="Ettema T.J."/>
        </authorList>
    </citation>
    <scope>NUCLEOTIDE SEQUENCE</scope>
</reference>
<protein>
    <submittedName>
        <fullName evidence="1">Uncharacterized protein</fullName>
    </submittedName>
</protein>
<accession>A0A0F9RAW4</accession>
<evidence type="ECO:0000313" key="1">
    <source>
        <dbReference type="EMBL" id="KKN22311.1"/>
    </source>
</evidence>
<dbReference type="EMBL" id="LAZR01003072">
    <property type="protein sequence ID" value="KKN22311.1"/>
    <property type="molecule type" value="Genomic_DNA"/>
</dbReference>
<organism evidence="1">
    <name type="scientific">marine sediment metagenome</name>
    <dbReference type="NCBI Taxonomy" id="412755"/>
    <lineage>
        <taxon>unclassified sequences</taxon>
        <taxon>metagenomes</taxon>
        <taxon>ecological metagenomes</taxon>
    </lineage>
</organism>
<dbReference type="AlphaFoldDB" id="A0A0F9RAW4"/>